<gene>
    <name evidence="4 5" type="primary">mshB</name>
    <name evidence="5" type="ORF">MSIMFB_01685</name>
</gene>
<organism evidence="5 6">
    <name type="scientific">Mycobacterium simulans</name>
    <dbReference type="NCBI Taxonomy" id="627089"/>
    <lineage>
        <taxon>Bacteria</taxon>
        <taxon>Bacillati</taxon>
        <taxon>Actinomycetota</taxon>
        <taxon>Actinomycetes</taxon>
        <taxon>Mycobacteriales</taxon>
        <taxon>Mycobacteriaceae</taxon>
        <taxon>Mycobacterium</taxon>
    </lineage>
</organism>
<dbReference type="InterPro" id="IPR024078">
    <property type="entry name" value="LmbE-like_dom_sf"/>
</dbReference>
<comment type="function">
    <text evidence="4">Catalyzes the deacetylation of 1D-myo-inositol 2-acetamido-2-deoxy-alpha-D-glucopyranoside (GlcNAc-Ins) in the mycothiol biosynthesis pathway.</text>
</comment>
<evidence type="ECO:0000313" key="6">
    <source>
        <dbReference type="Proteomes" id="UP000554965"/>
    </source>
</evidence>
<dbReference type="InterPro" id="IPR017810">
    <property type="entry name" value="Mycothiol_biosynthesis_MshB"/>
</dbReference>
<reference evidence="5 6" key="1">
    <citation type="submission" date="2017-10" db="EMBL/GenBank/DDBJ databases">
        <authorList>
            <consortium name="Urmite Genomes"/>
        </authorList>
    </citation>
    <scope>NUCLEOTIDE SEQUENCE [LARGE SCALE GENOMIC DNA]</scope>
    <source>
        <strain evidence="5 6">FB-527</strain>
    </source>
</reference>
<comment type="cofactor">
    <cofactor evidence="4">
        <name>Zn(2+)</name>
        <dbReference type="ChEBI" id="CHEBI:29105"/>
    </cofactor>
    <text evidence="4">Binds 1 zinc ion per subunit.</text>
</comment>
<evidence type="ECO:0000313" key="5">
    <source>
        <dbReference type="EMBL" id="SOJ54186.1"/>
    </source>
</evidence>
<comment type="similarity">
    <text evidence="4">Belongs to the MshB deacetylase family.</text>
</comment>
<dbReference type="HAMAP" id="MF_01696">
    <property type="entry name" value="MshB"/>
    <property type="match status" value="1"/>
</dbReference>
<evidence type="ECO:0000256" key="3">
    <source>
        <dbReference type="ARBA" id="ARBA00022833"/>
    </source>
</evidence>
<dbReference type="EC" id="3.5.1.103" evidence="4"/>
<feature type="binding site" evidence="4">
    <location>
        <position position="29"/>
    </location>
    <ligand>
        <name>Zn(2+)</name>
        <dbReference type="ChEBI" id="CHEBI:29105"/>
    </ligand>
</feature>
<dbReference type="NCBIfam" id="TIGR03445">
    <property type="entry name" value="mycothiol_MshB"/>
    <property type="match status" value="1"/>
</dbReference>
<keyword evidence="1 4" id="KW-0479">Metal-binding</keyword>
<dbReference type="PANTHER" id="PTHR12993">
    <property type="entry name" value="N-ACETYLGLUCOSAMINYL-PHOSPHATIDYLINOSITOL DE-N-ACETYLASE-RELATED"/>
    <property type="match status" value="1"/>
</dbReference>
<accession>A0A7Z7N9V0</accession>
<comment type="caution">
    <text evidence="5">The sequence shown here is derived from an EMBL/GenBank/DDBJ whole genome shotgun (WGS) entry which is preliminary data.</text>
</comment>
<sequence>MTSRTHIRSPNGNGASMSETPRLLFVHAHPDDESLSNGATIAHYTARGAQVHVVTCTLGEEGEVIGDRWAQLAVDHADQLGGYRIGELTAALHALGVSGPIYLGGAGRWRDSGMAGTERRSRRRFVDADEREAVGALVAIIRELRPHVVVTYDPNGGYGHPDHVHTHTVTTAAVAQAGSRAAAGDYPGEPWMVPKFYWTVLAANAIVSGVRALVPEDLRPEWMLPPEEIPFAYADGDIDAIIETDANTHAAKVAALAAHATQVVVGPTGRACALSNNLALPILAQEHYILVAGSAGDRDERGWETDLLAGLGFADSGA</sequence>
<comment type="catalytic activity">
    <reaction evidence="4">
        <text>1D-myo-inositol 2-acetamido-2-deoxy-alpha-D-glucopyranoside + H2O = 1D-myo-inositol 2-amino-2-deoxy-alpha-D-glucopyranoside + acetate</text>
        <dbReference type="Rhea" id="RHEA:26180"/>
        <dbReference type="ChEBI" id="CHEBI:15377"/>
        <dbReference type="ChEBI" id="CHEBI:30089"/>
        <dbReference type="ChEBI" id="CHEBI:52442"/>
        <dbReference type="ChEBI" id="CHEBI:58886"/>
        <dbReference type="EC" id="3.5.1.103"/>
    </reaction>
</comment>
<keyword evidence="2 4" id="KW-0378">Hydrolase</keyword>
<dbReference type="Gene3D" id="3.40.50.10320">
    <property type="entry name" value="LmbE-like"/>
    <property type="match status" value="1"/>
</dbReference>
<protein>
    <recommendedName>
        <fullName evidence="4">1D-myo-inositol 2-acetamido-2-deoxy-alpha-D-glucopyranoside deacetylase</fullName>
        <shortName evidence="4">GlcNAc-Ins deacetylase</shortName>
        <ecNumber evidence="4">3.5.1.103</ecNumber>
    </recommendedName>
    <alternativeName>
        <fullName evidence="4">N-acetyl-1-D-myo-inositol-2-amino-2-deoxy-alpha-D-glucopyranoside deacetylase</fullName>
    </alternativeName>
</protein>
<keyword evidence="6" id="KW-1185">Reference proteome</keyword>
<dbReference type="SUPFAM" id="SSF102588">
    <property type="entry name" value="LmbE-like"/>
    <property type="match status" value="1"/>
</dbReference>
<name>A0A7Z7N9V0_9MYCO</name>
<keyword evidence="3 4" id="KW-0862">Zinc</keyword>
<proteinExistence type="inferred from homology"/>
<evidence type="ECO:0000256" key="1">
    <source>
        <dbReference type="ARBA" id="ARBA00022723"/>
    </source>
</evidence>
<dbReference type="GO" id="GO:0035595">
    <property type="term" value="F:N-acetylglucosaminylinositol deacetylase activity"/>
    <property type="evidence" value="ECO:0007669"/>
    <property type="project" value="UniProtKB-EC"/>
</dbReference>
<dbReference type="EMBL" id="OCTY01000002">
    <property type="protein sequence ID" value="SOJ54186.1"/>
    <property type="molecule type" value="Genomic_DNA"/>
</dbReference>
<feature type="binding site" evidence="4">
    <location>
        <position position="163"/>
    </location>
    <ligand>
        <name>Zn(2+)</name>
        <dbReference type="ChEBI" id="CHEBI:29105"/>
    </ligand>
</feature>
<evidence type="ECO:0000256" key="2">
    <source>
        <dbReference type="ARBA" id="ARBA00022801"/>
    </source>
</evidence>
<dbReference type="AlphaFoldDB" id="A0A7Z7N9V0"/>
<dbReference type="GO" id="GO:0010125">
    <property type="term" value="P:mycothiol biosynthetic process"/>
    <property type="evidence" value="ECO:0007669"/>
    <property type="project" value="UniProtKB-UniRule"/>
</dbReference>
<evidence type="ECO:0000256" key="4">
    <source>
        <dbReference type="HAMAP-Rule" id="MF_01696"/>
    </source>
</evidence>
<dbReference type="GO" id="GO:0008270">
    <property type="term" value="F:zinc ion binding"/>
    <property type="evidence" value="ECO:0007669"/>
    <property type="project" value="UniProtKB-UniRule"/>
</dbReference>
<dbReference type="PANTHER" id="PTHR12993:SF26">
    <property type="entry name" value="1D-MYO-INOSITOL 2-ACETAMIDO-2-DEOXY-ALPHA-D-GLUCOPYRANOSIDE DEACETYLASE"/>
    <property type="match status" value="1"/>
</dbReference>
<feature type="binding site" evidence="4">
    <location>
        <position position="32"/>
    </location>
    <ligand>
        <name>Zn(2+)</name>
        <dbReference type="ChEBI" id="CHEBI:29105"/>
    </ligand>
</feature>
<dbReference type="InterPro" id="IPR003737">
    <property type="entry name" value="GlcNAc_PI_deacetylase-related"/>
</dbReference>
<dbReference type="Pfam" id="PF02585">
    <property type="entry name" value="PIG-L"/>
    <property type="match status" value="1"/>
</dbReference>
<dbReference type="Proteomes" id="UP000554965">
    <property type="component" value="Unassembled WGS sequence"/>
</dbReference>